<dbReference type="SUPFAM" id="SSF46626">
    <property type="entry name" value="Cytochrome c"/>
    <property type="match status" value="1"/>
</dbReference>
<evidence type="ECO:0000313" key="4">
    <source>
        <dbReference type="Proteomes" id="UP000053105"/>
    </source>
</evidence>
<protein>
    <submittedName>
        <fullName evidence="3">Uncharacterized protein</fullName>
    </submittedName>
</protein>
<dbReference type="InterPro" id="IPR036909">
    <property type="entry name" value="Cyt_c-like_dom_sf"/>
</dbReference>
<comment type="function">
    <text evidence="1">Electron carrier protein. The oxidized form of the cytochrome c heme group can accept an electron from the heme group of the cytochrome c1 subunit of cytochrome reductase. Cytochrome c then transfers this electron to the cytochrome oxidase complex, the final protein carrier in the mitochondrial electron-transport chain.</text>
</comment>
<dbReference type="GO" id="GO:0009055">
    <property type="term" value="F:electron transfer activity"/>
    <property type="evidence" value="ECO:0007669"/>
    <property type="project" value="InterPro"/>
</dbReference>
<evidence type="ECO:0000256" key="2">
    <source>
        <dbReference type="ARBA" id="ARBA00006488"/>
    </source>
</evidence>
<reference evidence="3 4" key="1">
    <citation type="submission" date="2015-07" db="EMBL/GenBank/DDBJ databases">
        <title>The genome of Melipona quadrifasciata.</title>
        <authorList>
            <person name="Pan H."/>
            <person name="Kapheim K."/>
        </authorList>
    </citation>
    <scope>NUCLEOTIDE SEQUENCE [LARGE SCALE GENOMIC DNA]</scope>
    <source>
        <strain evidence="3">0111107301</strain>
        <tissue evidence="3">Whole body</tissue>
    </source>
</reference>
<sequence length="51" mass="5759">MGDPTRGQTLFLRMCVMCRRHNKDERHEIGSPLSGVVGRTSGSMYGIFLFI</sequence>
<dbReference type="EMBL" id="KQ435878">
    <property type="protein sequence ID" value="KOX69912.1"/>
    <property type="molecule type" value="Genomic_DNA"/>
</dbReference>
<keyword evidence="4" id="KW-1185">Reference proteome</keyword>
<dbReference type="GO" id="GO:0020037">
    <property type="term" value="F:heme binding"/>
    <property type="evidence" value="ECO:0007669"/>
    <property type="project" value="InterPro"/>
</dbReference>
<dbReference type="Proteomes" id="UP000053105">
    <property type="component" value="Unassembled WGS sequence"/>
</dbReference>
<name>A0A0N0BD49_9HYME</name>
<dbReference type="AlphaFoldDB" id="A0A0N0BD49"/>
<comment type="similarity">
    <text evidence="2">Belongs to the cytochrome c family.</text>
</comment>
<proteinExistence type="inferred from homology"/>
<evidence type="ECO:0000313" key="3">
    <source>
        <dbReference type="EMBL" id="KOX69912.1"/>
    </source>
</evidence>
<evidence type="ECO:0000256" key="1">
    <source>
        <dbReference type="ARBA" id="ARBA00002555"/>
    </source>
</evidence>
<organism evidence="3 4">
    <name type="scientific">Melipona quadrifasciata</name>
    <dbReference type="NCBI Taxonomy" id="166423"/>
    <lineage>
        <taxon>Eukaryota</taxon>
        <taxon>Metazoa</taxon>
        <taxon>Ecdysozoa</taxon>
        <taxon>Arthropoda</taxon>
        <taxon>Hexapoda</taxon>
        <taxon>Insecta</taxon>
        <taxon>Pterygota</taxon>
        <taxon>Neoptera</taxon>
        <taxon>Endopterygota</taxon>
        <taxon>Hymenoptera</taxon>
        <taxon>Apocrita</taxon>
        <taxon>Aculeata</taxon>
        <taxon>Apoidea</taxon>
        <taxon>Anthophila</taxon>
        <taxon>Apidae</taxon>
        <taxon>Melipona</taxon>
    </lineage>
</organism>
<dbReference type="Gene3D" id="1.10.760.10">
    <property type="entry name" value="Cytochrome c-like domain"/>
    <property type="match status" value="1"/>
</dbReference>
<gene>
    <name evidence="3" type="ORF">WN51_04425</name>
</gene>
<accession>A0A0N0BD49</accession>